<dbReference type="Pfam" id="PF01663">
    <property type="entry name" value="Phosphodiest"/>
    <property type="match status" value="1"/>
</dbReference>
<dbReference type="eggNOG" id="COG1524">
    <property type="taxonomic scope" value="Bacteria"/>
</dbReference>
<protein>
    <submittedName>
        <fullName evidence="1">Type I phosphodiesterase/nucleotide pyrophosphatase</fullName>
    </submittedName>
</protein>
<comment type="caution">
    <text evidence="1">The sequence shown here is derived from an EMBL/GenBank/DDBJ whole genome shotgun (WGS) entry which is preliminary data.</text>
</comment>
<dbReference type="InterPro" id="IPR002591">
    <property type="entry name" value="Phosphodiest/P_Trfase"/>
</dbReference>
<accession>K2QM33</accession>
<dbReference type="GO" id="GO:0016787">
    <property type="term" value="F:hydrolase activity"/>
    <property type="evidence" value="ECO:0007669"/>
    <property type="project" value="UniProtKB-ARBA"/>
</dbReference>
<evidence type="ECO:0000313" key="1">
    <source>
        <dbReference type="EMBL" id="EKF55887.1"/>
    </source>
</evidence>
<dbReference type="EMBL" id="AMSG01000004">
    <property type="protein sequence ID" value="EKF55887.1"/>
    <property type="molecule type" value="Genomic_DNA"/>
</dbReference>
<evidence type="ECO:0000313" key="2">
    <source>
        <dbReference type="Proteomes" id="UP000007364"/>
    </source>
</evidence>
<dbReference type="SUPFAM" id="SSF53649">
    <property type="entry name" value="Alkaline phosphatase-like"/>
    <property type="match status" value="1"/>
</dbReference>
<organism evidence="1 2">
    <name type="scientific">Galbibacter marinus</name>
    <dbReference type="NCBI Taxonomy" id="555500"/>
    <lineage>
        <taxon>Bacteria</taxon>
        <taxon>Pseudomonadati</taxon>
        <taxon>Bacteroidota</taxon>
        <taxon>Flavobacteriia</taxon>
        <taxon>Flavobacteriales</taxon>
        <taxon>Flavobacteriaceae</taxon>
        <taxon>Galbibacter</taxon>
    </lineage>
</organism>
<dbReference type="PANTHER" id="PTHR10151">
    <property type="entry name" value="ECTONUCLEOTIDE PYROPHOSPHATASE/PHOSPHODIESTERASE"/>
    <property type="match status" value="1"/>
</dbReference>
<dbReference type="Proteomes" id="UP000007364">
    <property type="component" value="Unassembled WGS sequence"/>
</dbReference>
<keyword evidence="2" id="KW-1185">Reference proteome</keyword>
<sequence length="409" mass="46559">MPFALLCVLLSICGLKAQEKKVVFVIIDGIAEDMLSKANTPNLDEIANVGSLVPAYVGGEKDGYSQTPTISAVGYNTLLTGTWVHKHNVFGNSIKAPNYNYPTVFELFEKRWPEKRTAVFSTWLDNRTKLIGEGLEGTSYLKMDYAFDGFELDTVAFPHDADREFIKNIDEKVATEAARYIKENGPDLSWVYLQFPDDMGHKFGDSPELYEAIAFEDALMGRLWEAISYRKQQFDEDWLLLITTDHGRTAEDGKHHGGQSRRERNIWMITNKDKLNTYAQNHRIAMVDLLPTMVDFLDLEVDEDVRLEWDGVSLLSEVDMINLKGIYNEQNHSIDLSWEQLKGSPKADVYLATSNNKNFGGEDNYKKVGKVKLSKEGYSIDLRDDSVEKFYKVVLKSSNTTLNTWIINE</sequence>
<dbReference type="AlphaFoldDB" id="K2QM33"/>
<dbReference type="InterPro" id="IPR017850">
    <property type="entry name" value="Alkaline_phosphatase_core_sf"/>
</dbReference>
<name>K2QM33_9FLAO</name>
<dbReference type="STRING" id="555500.I215_05025"/>
<proteinExistence type="predicted"/>
<gene>
    <name evidence="1" type="ORF">I215_05025</name>
</gene>
<reference evidence="1 2" key="1">
    <citation type="journal article" date="2012" name="J. Bacteriol.">
        <title>Genome Sequence of Galbibacter marinum Type Strain ck-I2-15.</title>
        <authorList>
            <person name="Lai Q."/>
            <person name="Li C."/>
            <person name="Shao Z."/>
        </authorList>
    </citation>
    <scope>NUCLEOTIDE SEQUENCE [LARGE SCALE GENOMIC DNA]</scope>
    <source>
        <strain evidence="2">ck-I2-15</strain>
    </source>
</reference>
<dbReference type="Gene3D" id="3.40.720.10">
    <property type="entry name" value="Alkaline Phosphatase, subunit A"/>
    <property type="match status" value="1"/>
</dbReference>
<dbReference type="PATRIC" id="fig|555500.3.peg.1040"/>
<dbReference type="PANTHER" id="PTHR10151:SF120">
    <property type="entry name" value="BIS(5'-ADENOSYL)-TRIPHOSPHATASE"/>
    <property type="match status" value="1"/>
</dbReference>